<sequence>MSESLIKIQDVSKKFGSQTVLNGISMNIHEGEIYGFLGKNGAGKSTLMKVMLGLLKSDSGSVNIFNQPLQKNRASILKNIGALIEEPAFYPDLTGEENLRVIKNLLDLPEENIFEALDTVGLRKAGNKLVKNYSLGMKQRLGIALALVKMPKILILDEPTNGLDPEGMHQMRELIKELPQKYKMTVLISSHLLSEMEQIAGTIGILNGGKLIYQGPINKLVEKRKYFIKSSDVYRTQNTLQAMGILNIKSDQQKQVTEFNLENAKDMSKVLKKLVLQDIDIYSAYGAKRTLEDIFLELTGSD</sequence>
<proteinExistence type="inferred from homology"/>
<evidence type="ECO:0000313" key="6">
    <source>
        <dbReference type="EMBL" id="TLQ04332.1"/>
    </source>
</evidence>
<dbReference type="GO" id="GO:0016887">
    <property type="term" value="F:ATP hydrolysis activity"/>
    <property type="evidence" value="ECO:0007669"/>
    <property type="project" value="InterPro"/>
</dbReference>
<name>A0A5R9BWS7_9LACO</name>
<dbReference type="PROSITE" id="PS00211">
    <property type="entry name" value="ABC_TRANSPORTER_1"/>
    <property type="match status" value="1"/>
</dbReference>
<evidence type="ECO:0000256" key="1">
    <source>
        <dbReference type="ARBA" id="ARBA00005417"/>
    </source>
</evidence>
<comment type="similarity">
    <text evidence="1">Belongs to the ABC transporter superfamily.</text>
</comment>
<protein>
    <submittedName>
        <fullName evidence="6">ABC transporter ATP-binding protein</fullName>
    </submittedName>
</protein>
<gene>
    <name evidence="6" type="ORF">FEZ51_05900</name>
</gene>
<dbReference type="EMBL" id="VBTH01000008">
    <property type="protein sequence ID" value="TLQ04332.1"/>
    <property type="molecule type" value="Genomic_DNA"/>
</dbReference>
<feature type="domain" description="ABC transporter" evidence="5">
    <location>
        <begin position="6"/>
        <end position="233"/>
    </location>
</feature>
<reference evidence="6 7" key="1">
    <citation type="submission" date="2019-05" db="EMBL/GenBank/DDBJ databases">
        <title>The metagenome of a microbial culture collection derived from dairy environment covers the genomic content of the human microbiome.</title>
        <authorList>
            <person name="Roder T."/>
            <person name="Wuthrich D."/>
            <person name="Sattari Z."/>
            <person name="Von Ah U."/>
            <person name="Bar C."/>
            <person name="Ronchi F."/>
            <person name="Macpherson A.J."/>
            <person name="Ganal-Vonarburg S.C."/>
            <person name="Bruggmann R."/>
            <person name="Vergeres G."/>
        </authorList>
    </citation>
    <scope>NUCLEOTIDE SEQUENCE [LARGE SCALE GENOMIC DNA]</scope>
    <source>
        <strain evidence="6 7">FAM 18815</strain>
    </source>
</reference>
<comment type="caution">
    <text evidence="6">The sequence shown here is derived from an EMBL/GenBank/DDBJ whole genome shotgun (WGS) entry which is preliminary data.</text>
</comment>
<evidence type="ECO:0000256" key="4">
    <source>
        <dbReference type="ARBA" id="ARBA00022840"/>
    </source>
</evidence>
<evidence type="ECO:0000256" key="3">
    <source>
        <dbReference type="ARBA" id="ARBA00022741"/>
    </source>
</evidence>
<dbReference type="CDD" id="cd03268">
    <property type="entry name" value="ABC_BcrA_bacitracin_resist"/>
    <property type="match status" value="1"/>
</dbReference>
<dbReference type="PANTHER" id="PTHR43335">
    <property type="entry name" value="ABC TRANSPORTER, ATP-BINDING PROTEIN"/>
    <property type="match status" value="1"/>
</dbReference>
<keyword evidence="2" id="KW-0813">Transport</keyword>
<dbReference type="SMART" id="SM00382">
    <property type="entry name" value="AAA"/>
    <property type="match status" value="1"/>
</dbReference>
<dbReference type="Proteomes" id="UP000305541">
    <property type="component" value="Unassembled WGS sequence"/>
</dbReference>
<accession>A0A5R9BWS7</accession>
<evidence type="ECO:0000259" key="5">
    <source>
        <dbReference type="PROSITE" id="PS50893"/>
    </source>
</evidence>
<dbReference type="SUPFAM" id="SSF52540">
    <property type="entry name" value="P-loop containing nucleoside triphosphate hydrolases"/>
    <property type="match status" value="1"/>
</dbReference>
<keyword evidence="3" id="KW-0547">Nucleotide-binding</keyword>
<dbReference type="PROSITE" id="PS50893">
    <property type="entry name" value="ABC_TRANSPORTER_2"/>
    <property type="match status" value="1"/>
</dbReference>
<dbReference type="GO" id="GO:0005524">
    <property type="term" value="F:ATP binding"/>
    <property type="evidence" value="ECO:0007669"/>
    <property type="project" value="UniProtKB-KW"/>
</dbReference>
<dbReference type="InterPro" id="IPR027417">
    <property type="entry name" value="P-loop_NTPase"/>
</dbReference>
<evidence type="ECO:0000313" key="7">
    <source>
        <dbReference type="Proteomes" id="UP000305541"/>
    </source>
</evidence>
<organism evidence="6 7">
    <name type="scientific">Pediococcus stilesii</name>
    <dbReference type="NCBI Taxonomy" id="331679"/>
    <lineage>
        <taxon>Bacteria</taxon>
        <taxon>Bacillati</taxon>
        <taxon>Bacillota</taxon>
        <taxon>Bacilli</taxon>
        <taxon>Lactobacillales</taxon>
        <taxon>Lactobacillaceae</taxon>
        <taxon>Pediococcus</taxon>
    </lineage>
</organism>
<dbReference type="InterPro" id="IPR017871">
    <property type="entry name" value="ABC_transporter-like_CS"/>
</dbReference>
<dbReference type="PANTHER" id="PTHR43335:SF4">
    <property type="entry name" value="ABC TRANSPORTER, ATP-BINDING PROTEIN"/>
    <property type="match status" value="1"/>
</dbReference>
<dbReference type="Pfam" id="PF00005">
    <property type="entry name" value="ABC_tran"/>
    <property type="match status" value="1"/>
</dbReference>
<dbReference type="RefSeq" id="WP_138474365.1">
    <property type="nucleotide sequence ID" value="NZ_VBTH01000008.1"/>
</dbReference>
<dbReference type="InterPro" id="IPR003593">
    <property type="entry name" value="AAA+_ATPase"/>
</dbReference>
<dbReference type="AlphaFoldDB" id="A0A5R9BWS7"/>
<evidence type="ECO:0000256" key="2">
    <source>
        <dbReference type="ARBA" id="ARBA00022448"/>
    </source>
</evidence>
<dbReference type="InterPro" id="IPR003439">
    <property type="entry name" value="ABC_transporter-like_ATP-bd"/>
</dbReference>
<dbReference type="OrthoDB" id="9804819at2"/>
<keyword evidence="4 6" id="KW-0067">ATP-binding</keyword>
<dbReference type="Gene3D" id="3.40.50.300">
    <property type="entry name" value="P-loop containing nucleotide triphosphate hydrolases"/>
    <property type="match status" value="1"/>
</dbReference>